<reference evidence="2 3" key="1">
    <citation type="submission" date="2017-11" db="EMBL/GenBank/DDBJ databases">
        <title>Genome sequence of Entomoplasma somnilux PYAN-1 (ATCC 49194).</title>
        <authorList>
            <person name="Lo W.-S."/>
            <person name="Gasparich G.E."/>
            <person name="Kuo C.-H."/>
        </authorList>
    </citation>
    <scope>NUCLEOTIDE SEQUENCE [LARGE SCALE GENOMIC DNA]</scope>
    <source>
        <strain evidence="2 3">PYAN-1</strain>
    </source>
</reference>
<keyword evidence="3" id="KW-1185">Reference proteome</keyword>
<organism evidence="2 3">
    <name type="scientific">Williamsoniiplasma somnilux</name>
    <dbReference type="NCBI Taxonomy" id="215578"/>
    <lineage>
        <taxon>Bacteria</taxon>
        <taxon>Bacillati</taxon>
        <taxon>Mycoplasmatota</taxon>
        <taxon>Mollicutes</taxon>
        <taxon>Entomoplasmatales</taxon>
        <taxon>Williamsoniiplasma</taxon>
    </lineage>
</organism>
<dbReference type="InterPro" id="IPR025309">
    <property type="entry name" value="KTSC_dom"/>
</dbReference>
<evidence type="ECO:0000313" key="2">
    <source>
        <dbReference type="EMBL" id="ATZ18975.1"/>
    </source>
</evidence>
<dbReference type="KEGG" id="esx:ESOMN_v1c05930"/>
<evidence type="ECO:0000259" key="1">
    <source>
        <dbReference type="Pfam" id="PF13619"/>
    </source>
</evidence>
<proteinExistence type="predicted"/>
<name>A0A2K8NYT6_9MOLU</name>
<evidence type="ECO:0000313" key="3">
    <source>
        <dbReference type="Proteomes" id="UP000232230"/>
    </source>
</evidence>
<accession>A0A2K8NYT6</accession>
<dbReference type="EMBL" id="CP024965">
    <property type="protein sequence ID" value="ATZ18975.1"/>
    <property type="molecule type" value="Genomic_DNA"/>
</dbReference>
<sequence length="87" mass="10085">MKTNINWIETNSSAIKKIGFESNISHLYIVFQLNEKDYEFCLKGIDTYYAFLKSSSKGSFFNSEIKNNKQYNLDNCSHKNSEGEPND</sequence>
<feature type="domain" description="KTSC" evidence="1">
    <location>
        <begin position="11"/>
        <end position="68"/>
    </location>
</feature>
<gene>
    <name evidence="2" type="ORF">ESOMN_v1c05930</name>
</gene>
<protein>
    <recommendedName>
        <fullName evidence="1">KTSC domain-containing protein</fullName>
    </recommendedName>
</protein>
<dbReference type="RefSeq" id="WP_024863490.1">
    <property type="nucleotide sequence ID" value="NZ_CP024965.1"/>
</dbReference>
<dbReference type="Proteomes" id="UP000232230">
    <property type="component" value="Chromosome"/>
</dbReference>
<dbReference type="Pfam" id="PF13619">
    <property type="entry name" value="KTSC"/>
    <property type="match status" value="1"/>
</dbReference>
<dbReference type="AlphaFoldDB" id="A0A2K8NYT6"/>